<accession>A0A6I4T204</accession>
<gene>
    <name evidence="1" type="ORF">GRI89_17520</name>
</gene>
<sequence>MRLSFLAPEIIEAIIAGRVPPSMTGKALMGLHDLPIEWSRQRRVLHIA</sequence>
<dbReference type="EMBL" id="WTYM01000063">
    <property type="protein sequence ID" value="MXO61346.1"/>
    <property type="molecule type" value="Genomic_DNA"/>
</dbReference>
<evidence type="ECO:0000313" key="2">
    <source>
        <dbReference type="Proteomes" id="UP000433652"/>
    </source>
</evidence>
<dbReference type="AlphaFoldDB" id="A0A6I4T204"/>
<organism evidence="1 2">
    <name type="scientific">Croceibacterium salegens</name>
    <dbReference type="NCBI Taxonomy" id="1737568"/>
    <lineage>
        <taxon>Bacteria</taxon>
        <taxon>Pseudomonadati</taxon>
        <taxon>Pseudomonadota</taxon>
        <taxon>Alphaproteobacteria</taxon>
        <taxon>Sphingomonadales</taxon>
        <taxon>Erythrobacteraceae</taxon>
        <taxon>Croceibacterium</taxon>
    </lineage>
</organism>
<proteinExistence type="predicted"/>
<dbReference type="Proteomes" id="UP000433652">
    <property type="component" value="Unassembled WGS sequence"/>
</dbReference>
<comment type="caution">
    <text evidence="1">The sequence shown here is derived from an EMBL/GenBank/DDBJ whole genome shotgun (WGS) entry which is preliminary data.</text>
</comment>
<reference evidence="1 2" key="1">
    <citation type="submission" date="2019-12" db="EMBL/GenBank/DDBJ databases">
        <title>Genomic-based taxomic classification of the family Erythrobacteraceae.</title>
        <authorList>
            <person name="Xu L."/>
        </authorList>
    </citation>
    <scope>NUCLEOTIDE SEQUENCE [LARGE SCALE GENOMIC DNA]</scope>
    <source>
        <strain evidence="1 2">MCCC 1K01500</strain>
    </source>
</reference>
<keyword evidence="2" id="KW-1185">Reference proteome</keyword>
<name>A0A6I4T204_9SPHN</name>
<protein>
    <submittedName>
        <fullName evidence="1">Uncharacterized protein</fullName>
    </submittedName>
</protein>
<evidence type="ECO:0000313" key="1">
    <source>
        <dbReference type="EMBL" id="MXO61346.1"/>
    </source>
</evidence>